<dbReference type="Proteomes" id="UP000188354">
    <property type="component" value="Chromosome LG06"/>
</dbReference>
<name>A0A1J7I4H8_LUPAN</name>
<protein>
    <submittedName>
        <fullName evidence="1">Uncharacterized protein</fullName>
    </submittedName>
</protein>
<gene>
    <name evidence="1" type="ORF">TanjilG_11052</name>
</gene>
<proteinExistence type="predicted"/>
<dbReference type="Gramene" id="OIW09665">
    <property type="protein sequence ID" value="OIW09665"/>
    <property type="gene ID" value="TanjilG_11052"/>
</dbReference>
<sequence length="113" mass="12959">MLLPDENKEEFDQVPLRVMIETVKLWLVGDASMMRASLQAFSETVALHSSEYAKEHIRLNHPDDDLSWMSIDGFVDEGQLFFEKKDGTVIELPFLGWADCYESLGKKIRIHAS</sequence>
<keyword evidence="2" id="KW-1185">Reference proteome</keyword>
<evidence type="ECO:0000313" key="1">
    <source>
        <dbReference type="EMBL" id="OIW09665.1"/>
    </source>
</evidence>
<dbReference type="EMBL" id="CM007366">
    <property type="protein sequence ID" value="OIW09665.1"/>
    <property type="molecule type" value="Genomic_DNA"/>
</dbReference>
<organism evidence="1 2">
    <name type="scientific">Lupinus angustifolius</name>
    <name type="common">Narrow-leaved blue lupine</name>
    <dbReference type="NCBI Taxonomy" id="3871"/>
    <lineage>
        <taxon>Eukaryota</taxon>
        <taxon>Viridiplantae</taxon>
        <taxon>Streptophyta</taxon>
        <taxon>Embryophyta</taxon>
        <taxon>Tracheophyta</taxon>
        <taxon>Spermatophyta</taxon>
        <taxon>Magnoliopsida</taxon>
        <taxon>eudicotyledons</taxon>
        <taxon>Gunneridae</taxon>
        <taxon>Pentapetalae</taxon>
        <taxon>rosids</taxon>
        <taxon>fabids</taxon>
        <taxon>Fabales</taxon>
        <taxon>Fabaceae</taxon>
        <taxon>Papilionoideae</taxon>
        <taxon>50 kb inversion clade</taxon>
        <taxon>genistoids sensu lato</taxon>
        <taxon>core genistoids</taxon>
        <taxon>Genisteae</taxon>
        <taxon>Lupinus</taxon>
    </lineage>
</organism>
<reference evidence="1 2" key="1">
    <citation type="journal article" date="2017" name="Plant Biotechnol. J.">
        <title>A comprehensive draft genome sequence for lupin (Lupinus angustifolius), an emerging health food: insights into plant-microbe interactions and legume evolution.</title>
        <authorList>
            <person name="Hane J.K."/>
            <person name="Ming Y."/>
            <person name="Kamphuis L.G."/>
            <person name="Nelson M.N."/>
            <person name="Garg G."/>
            <person name="Atkins C.A."/>
            <person name="Bayer P.E."/>
            <person name="Bravo A."/>
            <person name="Bringans S."/>
            <person name="Cannon S."/>
            <person name="Edwards D."/>
            <person name="Foley R."/>
            <person name="Gao L.L."/>
            <person name="Harrison M.J."/>
            <person name="Huang W."/>
            <person name="Hurgobin B."/>
            <person name="Li S."/>
            <person name="Liu C.W."/>
            <person name="McGrath A."/>
            <person name="Morahan G."/>
            <person name="Murray J."/>
            <person name="Weller J."/>
            <person name="Jian J."/>
            <person name="Singh K.B."/>
        </authorList>
    </citation>
    <scope>NUCLEOTIDE SEQUENCE [LARGE SCALE GENOMIC DNA]</scope>
    <source>
        <strain evidence="2">cv. Tanjil</strain>
        <tissue evidence="1">Whole plant</tissue>
    </source>
</reference>
<accession>A0A1J7I4H8</accession>
<dbReference type="AlphaFoldDB" id="A0A1J7I4H8"/>
<evidence type="ECO:0000313" key="2">
    <source>
        <dbReference type="Proteomes" id="UP000188354"/>
    </source>
</evidence>